<feature type="region of interest" description="Disordered" evidence="5">
    <location>
        <begin position="318"/>
        <end position="345"/>
    </location>
</feature>
<dbReference type="GO" id="GO:0000977">
    <property type="term" value="F:RNA polymerase II transcription regulatory region sequence-specific DNA binding"/>
    <property type="evidence" value="ECO:0007669"/>
    <property type="project" value="TreeGrafter"/>
</dbReference>
<accession>A0A8J1Y6T5</accession>
<dbReference type="GO" id="GO:0008270">
    <property type="term" value="F:zinc ion binding"/>
    <property type="evidence" value="ECO:0007669"/>
    <property type="project" value="UniProtKB-KW"/>
</dbReference>
<keyword evidence="4" id="KW-0862">Zinc</keyword>
<feature type="non-terminal residue" evidence="6">
    <location>
        <position position="345"/>
    </location>
</feature>
<dbReference type="PANTHER" id="PTHR24379">
    <property type="entry name" value="KRAB AND ZINC FINGER DOMAIN-CONTAINING"/>
    <property type="match status" value="1"/>
</dbReference>
<dbReference type="InterPro" id="IPR036236">
    <property type="entry name" value="Znf_C2H2_sf"/>
</dbReference>
<dbReference type="SUPFAM" id="SSF57667">
    <property type="entry name" value="beta-beta-alpha zinc fingers"/>
    <property type="match status" value="2"/>
</dbReference>
<dbReference type="PROSITE" id="PS50157">
    <property type="entry name" value="ZINC_FINGER_C2H2_2"/>
    <property type="match status" value="3"/>
</dbReference>
<keyword evidence="3" id="KW-0863">Zinc-finger</keyword>
<dbReference type="PROSITE" id="PS00028">
    <property type="entry name" value="ZINC_FINGER_C2H2_1"/>
    <property type="match status" value="5"/>
</dbReference>
<dbReference type="GO" id="GO:0005694">
    <property type="term" value="C:chromosome"/>
    <property type="evidence" value="ECO:0007669"/>
    <property type="project" value="UniProtKB-ARBA"/>
</dbReference>
<organism evidence="6 7">
    <name type="scientific">Owenia fusiformis</name>
    <name type="common">Polychaete worm</name>
    <dbReference type="NCBI Taxonomy" id="6347"/>
    <lineage>
        <taxon>Eukaryota</taxon>
        <taxon>Metazoa</taxon>
        <taxon>Spiralia</taxon>
        <taxon>Lophotrochozoa</taxon>
        <taxon>Annelida</taxon>
        <taxon>Polychaeta</taxon>
        <taxon>Sedentaria</taxon>
        <taxon>Canalipalpata</taxon>
        <taxon>Sabellida</taxon>
        <taxon>Oweniida</taxon>
        <taxon>Oweniidae</taxon>
        <taxon>Owenia</taxon>
    </lineage>
</organism>
<dbReference type="GO" id="GO:0005634">
    <property type="term" value="C:nucleus"/>
    <property type="evidence" value="ECO:0007669"/>
    <property type="project" value="TreeGrafter"/>
</dbReference>
<evidence type="ECO:0000256" key="3">
    <source>
        <dbReference type="ARBA" id="ARBA00022771"/>
    </source>
</evidence>
<keyword evidence="7" id="KW-1185">Reference proteome</keyword>
<evidence type="ECO:0000256" key="5">
    <source>
        <dbReference type="SAM" id="MobiDB-lite"/>
    </source>
</evidence>
<keyword evidence="1" id="KW-0479">Metal-binding</keyword>
<evidence type="ECO:0000313" key="7">
    <source>
        <dbReference type="Proteomes" id="UP000749559"/>
    </source>
</evidence>
<dbReference type="Proteomes" id="UP000749559">
    <property type="component" value="Unassembled WGS sequence"/>
</dbReference>
<dbReference type="PANTHER" id="PTHR24379:SF127">
    <property type="entry name" value="BLOODY FINGERS-RELATED"/>
    <property type="match status" value="1"/>
</dbReference>
<protein>
    <submittedName>
        <fullName evidence="6">Uncharacterized protein</fullName>
    </submittedName>
</protein>
<evidence type="ECO:0000256" key="4">
    <source>
        <dbReference type="ARBA" id="ARBA00022833"/>
    </source>
</evidence>
<dbReference type="EMBL" id="CAIIXF020000009">
    <property type="protein sequence ID" value="CAH1793984.1"/>
    <property type="molecule type" value="Genomic_DNA"/>
</dbReference>
<dbReference type="SMART" id="SM00355">
    <property type="entry name" value="ZnF_C2H2"/>
    <property type="match status" value="10"/>
</dbReference>
<name>A0A8J1Y6T5_OWEFU</name>
<dbReference type="AlphaFoldDB" id="A0A8J1Y6T5"/>
<evidence type="ECO:0000313" key="6">
    <source>
        <dbReference type="EMBL" id="CAH1793984.1"/>
    </source>
</evidence>
<dbReference type="Pfam" id="PF00096">
    <property type="entry name" value="zf-C2H2"/>
    <property type="match status" value="1"/>
</dbReference>
<dbReference type="GO" id="GO:0045893">
    <property type="term" value="P:positive regulation of DNA-templated transcription"/>
    <property type="evidence" value="ECO:0007669"/>
    <property type="project" value="UniProtKB-ARBA"/>
</dbReference>
<evidence type="ECO:0000256" key="2">
    <source>
        <dbReference type="ARBA" id="ARBA00022737"/>
    </source>
</evidence>
<sequence>NGNKGQSKAKPRKTWREKYIDQAIGEFKCPNCQNILETKFKLREHVDAKHNQFMCPLCDQCFNTNEERDLHRSAHYNFKNTDSSMGDFFCDICDVQFTSKHIYLLHMLQPGHIKKRGSTKLCIQCETWIPNTNFKKHLSSKHDFSVTQCYICKEKLPTRNTRRKKQLNSAFEMQRHLYEKHKQRNYNCVFCDHTSFILVYLTSHIVDTHHRLRVRQCKLCTFTYRARHQIQTHVRKAHKLGTSWVCNKCGDTFESFKMKVAHIARMHPTLMTCEYCGKELSRKNMNQHVRVHTGHKPYICEHCGEKFAQKNSLNWHMSSKHSHLDEEKNTSKKLKSTGKWKKRKS</sequence>
<gene>
    <name evidence="6" type="ORF">OFUS_LOCUS18759</name>
</gene>
<dbReference type="FunFam" id="3.30.160.60:FF:001732">
    <property type="entry name" value="Zgc:162936"/>
    <property type="match status" value="1"/>
</dbReference>
<reference evidence="6" key="1">
    <citation type="submission" date="2022-03" db="EMBL/GenBank/DDBJ databases">
        <authorList>
            <person name="Martin C."/>
        </authorList>
    </citation>
    <scope>NUCLEOTIDE SEQUENCE</scope>
</reference>
<keyword evidence="2" id="KW-0677">Repeat</keyword>
<evidence type="ECO:0000256" key="1">
    <source>
        <dbReference type="ARBA" id="ARBA00022723"/>
    </source>
</evidence>
<dbReference type="OrthoDB" id="6077919at2759"/>
<dbReference type="InterPro" id="IPR013087">
    <property type="entry name" value="Znf_C2H2_type"/>
</dbReference>
<dbReference type="Gene3D" id="3.30.160.60">
    <property type="entry name" value="Classic Zinc Finger"/>
    <property type="match status" value="4"/>
</dbReference>
<feature type="compositionally biased region" description="Basic residues" evidence="5">
    <location>
        <begin position="331"/>
        <end position="345"/>
    </location>
</feature>
<comment type="caution">
    <text evidence="6">The sequence shown here is derived from an EMBL/GenBank/DDBJ whole genome shotgun (WGS) entry which is preliminary data.</text>
</comment>
<proteinExistence type="predicted"/>
<dbReference type="GO" id="GO:0000981">
    <property type="term" value="F:DNA-binding transcription factor activity, RNA polymerase II-specific"/>
    <property type="evidence" value="ECO:0007669"/>
    <property type="project" value="TreeGrafter"/>
</dbReference>